<dbReference type="EMBL" id="PKFO01000005">
    <property type="protein sequence ID" value="PVH21499.1"/>
    <property type="molecule type" value="Genomic_DNA"/>
</dbReference>
<dbReference type="Proteomes" id="UP000244309">
    <property type="component" value="Unassembled WGS sequence"/>
</dbReference>
<evidence type="ECO:0000256" key="7">
    <source>
        <dbReference type="SAM" id="Phobius"/>
    </source>
</evidence>
<feature type="transmembrane region" description="Helical" evidence="7">
    <location>
        <begin position="144"/>
        <end position="165"/>
    </location>
</feature>
<keyword evidence="5 7" id="KW-0472">Membrane</keyword>
<dbReference type="InterPro" id="IPR003807">
    <property type="entry name" value="DUF202"/>
</dbReference>
<sequence>MTARESRSPSRARNSTFSAYTSRQNSPFRTGSIASESDNDVALFHPDQPVAPQASQTSRASQPATVQEPESKRRTWFGLPKVLDVTSSEPRDVLQSERTLLAFVRFSTSLYFAATGMIMGFHLRTSGKEHKHLPNFNNNLFNKITAAILIVLAFSTLIISGINYFRTVRRYSQHRIHTYGFNNITMILCVTAVVVTLIGINIALIIERFIDHR</sequence>
<dbReference type="InterPro" id="IPR052053">
    <property type="entry name" value="IM_YidH-like"/>
</dbReference>
<feature type="compositionally biased region" description="Polar residues" evidence="6">
    <location>
        <begin position="53"/>
        <end position="65"/>
    </location>
</feature>
<dbReference type="Pfam" id="PF02656">
    <property type="entry name" value="DUF202"/>
    <property type="match status" value="1"/>
</dbReference>
<evidence type="ECO:0000256" key="1">
    <source>
        <dbReference type="ARBA" id="ARBA00004651"/>
    </source>
</evidence>
<evidence type="ECO:0000313" key="10">
    <source>
        <dbReference type="Proteomes" id="UP000244309"/>
    </source>
</evidence>
<evidence type="ECO:0000256" key="6">
    <source>
        <dbReference type="SAM" id="MobiDB-lite"/>
    </source>
</evidence>
<dbReference type="PANTHER" id="PTHR34187:SF2">
    <property type="entry name" value="DUF202 DOMAIN-CONTAINING PROTEIN"/>
    <property type="match status" value="1"/>
</dbReference>
<feature type="domain" description="DUF202" evidence="8">
    <location>
        <begin position="91"/>
        <end position="170"/>
    </location>
</feature>
<feature type="region of interest" description="Disordered" evidence="6">
    <location>
        <begin position="1"/>
        <end position="72"/>
    </location>
</feature>
<dbReference type="RefSeq" id="XP_025342439.1">
    <property type="nucleotide sequence ID" value="XM_025484224.1"/>
</dbReference>
<dbReference type="PANTHER" id="PTHR34187">
    <property type="entry name" value="FGR18P"/>
    <property type="match status" value="1"/>
</dbReference>
<evidence type="ECO:0000256" key="3">
    <source>
        <dbReference type="ARBA" id="ARBA00022692"/>
    </source>
</evidence>
<dbReference type="AlphaFoldDB" id="A0A2V1AUL3"/>
<feature type="transmembrane region" description="Helical" evidence="7">
    <location>
        <begin position="186"/>
        <end position="206"/>
    </location>
</feature>
<dbReference type="GO" id="GO:0005886">
    <property type="term" value="C:plasma membrane"/>
    <property type="evidence" value="ECO:0007669"/>
    <property type="project" value="UniProtKB-SubCell"/>
</dbReference>
<evidence type="ECO:0000313" key="9">
    <source>
        <dbReference type="EMBL" id="PVH21499.1"/>
    </source>
</evidence>
<protein>
    <recommendedName>
        <fullName evidence="8">DUF202 domain-containing protein</fullName>
    </recommendedName>
</protein>
<evidence type="ECO:0000256" key="5">
    <source>
        <dbReference type="ARBA" id="ARBA00023136"/>
    </source>
</evidence>
<gene>
    <name evidence="9" type="ORF">CXQ85_000480</name>
</gene>
<comment type="caution">
    <text evidence="9">The sequence shown here is derived from an EMBL/GenBank/DDBJ whole genome shotgun (WGS) entry which is preliminary data.</text>
</comment>
<keyword evidence="3 7" id="KW-0812">Transmembrane</keyword>
<comment type="subcellular location">
    <subcellularLocation>
        <location evidence="1">Cell membrane</location>
        <topology evidence="1">Multi-pass membrane protein</topology>
    </subcellularLocation>
</comment>
<keyword evidence="4 7" id="KW-1133">Transmembrane helix</keyword>
<organism evidence="9 10">
    <name type="scientific">Candidozyma haemuli</name>
    <dbReference type="NCBI Taxonomy" id="45357"/>
    <lineage>
        <taxon>Eukaryota</taxon>
        <taxon>Fungi</taxon>
        <taxon>Dikarya</taxon>
        <taxon>Ascomycota</taxon>
        <taxon>Saccharomycotina</taxon>
        <taxon>Pichiomycetes</taxon>
        <taxon>Metschnikowiaceae</taxon>
        <taxon>Candidozyma</taxon>
    </lineage>
</organism>
<dbReference type="GeneID" id="37005813"/>
<feature type="transmembrane region" description="Helical" evidence="7">
    <location>
        <begin position="100"/>
        <end position="124"/>
    </location>
</feature>
<dbReference type="OrthoDB" id="199599at2759"/>
<evidence type="ECO:0000256" key="4">
    <source>
        <dbReference type="ARBA" id="ARBA00022989"/>
    </source>
</evidence>
<dbReference type="VEuPathDB" id="FungiDB:CXQ85_000480"/>
<reference evidence="9 10" key="1">
    <citation type="submission" date="2017-12" db="EMBL/GenBank/DDBJ databases">
        <title>Genome Sequence of a Multidrug-Resistant Candida haemulonii Isolate from a Patient with Chronic Leg Ulcers in Israel.</title>
        <authorList>
            <person name="Chow N.A."/>
            <person name="Gade L."/>
            <person name="Batra D."/>
            <person name="Rowe L.A."/>
            <person name="Ben-Ami R."/>
            <person name="Loparev V.N."/>
            <person name="Litvintseva A.P."/>
        </authorList>
    </citation>
    <scope>NUCLEOTIDE SEQUENCE [LARGE SCALE GENOMIC DNA]</scope>
    <source>
        <strain evidence="9 10">B11899</strain>
    </source>
</reference>
<evidence type="ECO:0000259" key="8">
    <source>
        <dbReference type="Pfam" id="PF02656"/>
    </source>
</evidence>
<feature type="compositionally biased region" description="Polar residues" evidence="6">
    <location>
        <begin position="9"/>
        <end position="36"/>
    </location>
</feature>
<proteinExistence type="predicted"/>
<accession>A0A2V1AUL3</accession>
<name>A0A2V1AUL3_9ASCO</name>
<keyword evidence="2" id="KW-1003">Cell membrane</keyword>
<evidence type="ECO:0000256" key="2">
    <source>
        <dbReference type="ARBA" id="ARBA00022475"/>
    </source>
</evidence>
<keyword evidence="10" id="KW-1185">Reference proteome</keyword>